<dbReference type="SUPFAM" id="SSF51445">
    <property type="entry name" value="(Trans)glycosidases"/>
    <property type="match status" value="1"/>
</dbReference>
<dbReference type="STRING" id="545694.TREPR_1966"/>
<evidence type="ECO:0000313" key="3">
    <source>
        <dbReference type="EMBL" id="AEF85385.1"/>
    </source>
</evidence>
<protein>
    <submittedName>
        <fullName evidence="3">Alpha galactosidase</fullName>
    </submittedName>
</protein>
<proteinExistence type="predicted"/>
<name>F5YKG8_TREPZ</name>
<dbReference type="OrthoDB" id="9758822at2"/>
<dbReference type="EMBL" id="CP001843">
    <property type="protein sequence ID" value="AEF85385.1"/>
    <property type="molecule type" value="Genomic_DNA"/>
</dbReference>
<dbReference type="GO" id="GO:0004557">
    <property type="term" value="F:alpha-galactosidase activity"/>
    <property type="evidence" value="ECO:0007669"/>
    <property type="project" value="InterPro"/>
</dbReference>
<dbReference type="PANTHER" id="PTHR43053:SF3">
    <property type="entry name" value="ALPHA-GALACTOSIDASE C-RELATED"/>
    <property type="match status" value="1"/>
</dbReference>
<keyword evidence="4" id="KW-1185">Reference proteome</keyword>
<dbReference type="InterPro" id="IPR050985">
    <property type="entry name" value="Alpha-glycosidase_related"/>
</dbReference>
<dbReference type="Pfam" id="PF02065">
    <property type="entry name" value="Melibiase"/>
    <property type="match status" value="1"/>
</dbReference>
<dbReference type="InterPro" id="IPR013785">
    <property type="entry name" value="Aldolase_TIM"/>
</dbReference>
<dbReference type="CDD" id="cd14791">
    <property type="entry name" value="GH36"/>
    <property type="match status" value="1"/>
</dbReference>
<evidence type="ECO:0000256" key="1">
    <source>
        <dbReference type="ARBA" id="ARBA00022801"/>
    </source>
</evidence>
<dbReference type="PANTHER" id="PTHR43053">
    <property type="entry name" value="GLYCOSIDASE FAMILY 31"/>
    <property type="match status" value="1"/>
</dbReference>
<dbReference type="RefSeq" id="WP_015708187.1">
    <property type="nucleotide sequence ID" value="NC_015578.1"/>
</dbReference>
<sequence>MELIQTKGPLPTGLAGTLLRYTAGAAGQIARERGGAFEIALWPFEELMNFAGLEGADQEAFGDPTQLTVQCGGWQSWSAGWELAAGETLPNRVLIIPELLKLTNRPGDTETLADRSGKDWLIGHFIMYIRAGDRYLCIAALDEGPPVTYRINMKRGLVSAEIYCPGKTWAEGEAAATLAVFSVQGFFSLKDALRKLYGQEESFKTTAFLGKIPGGYESWYNHYTNINEKLILGDLENLGKTENIIKLHYLDSKKPVVFQIDDGWEKAVGEWEINYKRFPQGLAPVASQIEQAGYIPGLWFAPFLVIKKARIFREKPEWVLREKPGGKPVVAGFNHLWDKQYYCLDISREDVLDYLGGLINRAVDEWGFRYLKLDFLYTGLFNGAFANPGSPHEHYRRACAVLTGRSATRTGLPVAYLGCGLPLGPSYRRFPLSRIGADTKAEWDWKLVKCLGHTGRPSAYINLMDTIGRSFMNGSVYINDPDVIFLRSQNCRLTANEKELIALVNFLLAGQIMFSDNPLQLSPDDLALSGHIAELYRSLEGDEYGVRRLDRDLFRLESRSRKTTGIINLSEKPWQVSGDETEGGFYAILKEGEYIIDHRIGGTMNFAPHTITILRIKK</sequence>
<dbReference type="Proteomes" id="UP000009223">
    <property type="component" value="Chromosome"/>
</dbReference>
<keyword evidence="2" id="KW-0326">Glycosidase</keyword>
<dbReference type="AlphaFoldDB" id="F5YKG8"/>
<keyword evidence="1" id="KW-0378">Hydrolase</keyword>
<evidence type="ECO:0000313" key="4">
    <source>
        <dbReference type="Proteomes" id="UP000009223"/>
    </source>
</evidence>
<accession>F5YKG8</accession>
<dbReference type="Gene3D" id="3.20.20.70">
    <property type="entry name" value="Aldolase class I"/>
    <property type="match status" value="1"/>
</dbReference>
<dbReference type="InterPro" id="IPR017853">
    <property type="entry name" value="GH"/>
</dbReference>
<organism evidence="3 4">
    <name type="scientific">Treponema primitia (strain ATCC BAA-887 / DSM 12427 / ZAS-2)</name>
    <dbReference type="NCBI Taxonomy" id="545694"/>
    <lineage>
        <taxon>Bacteria</taxon>
        <taxon>Pseudomonadati</taxon>
        <taxon>Spirochaetota</taxon>
        <taxon>Spirochaetia</taxon>
        <taxon>Spirochaetales</taxon>
        <taxon>Treponemataceae</taxon>
        <taxon>Treponema</taxon>
    </lineage>
</organism>
<evidence type="ECO:0000256" key="2">
    <source>
        <dbReference type="ARBA" id="ARBA00023295"/>
    </source>
</evidence>
<dbReference type="eggNOG" id="COG3345">
    <property type="taxonomic scope" value="Bacteria"/>
</dbReference>
<reference evidence="3 4" key="2">
    <citation type="journal article" date="2011" name="ISME J.">
        <title>RNA-seq reveals cooperative metabolic interactions between two termite-gut spirochete species in co-culture.</title>
        <authorList>
            <person name="Rosenthal A.Z."/>
            <person name="Matson E.G."/>
            <person name="Eldar A."/>
            <person name="Leadbetter J.R."/>
        </authorList>
    </citation>
    <scope>NUCLEOTIDE SEQUENCE [LARGE SCALE GENOMIC DNA]</scope>
    <source>
        <strain evidence="4">ATCC BAA-887 / DSM 12427 / ZAS-2</strain>
    </source>
</reference>
<dbReference type="GO" id="GO:0016052">
    <property type="term" value="P:carbohydrate catabolic process"/>
    <property type="evidence" value="ECO:0007669"/>
    <property type="project" value="InterPro"/>
</dbReference>
<dbReference type="KEGG" id="tpi:TREPR_1966"/>
<gene>
    <name evidence="3" type="ordered locus">TREPR_1966</name>
</gene>
<dbReference type="HOGENOM" id="CLU_442068_0_0_12"/>
<reference evidence="4" key="1">
    <citation type="submission" date="2009-12" db="EMBL/GenBank/DDBJ databases">
        <title>Complete sequence of Treponema primitia strain ZAS-2.</title>
        <authorList>
            <person name="Tetu S.G."/>
            <person name="Matson E."/>
            <person name="Ren Q."/>
            <person name="Seshadri R."/>
            <person name="Elbourne L."/>
            <person name="Hassan K.A."/>
            <person name="Durkin A."/>
            <person name="Radune D."/>
            <person name="Mohamoud Y."/>
            <person name="Shay R."/>
            <person name="Jin S."/>
            <person name="Zhang X."/>
            <person name="Lucey K."/>
            <person name="Ballor N.R."/>
            <person name="Ottesen E."/>
            <person name="Rosenthal R."/>
            <person name="Allen A."/>
            <person name="Leadbetter J.R."/>
            <person name="Paulsen I.T."/>
        </authorList>
    </citation>
    <scope>NUCLEOTIDE SEQUENCE [LARGE SCALE GENOMIC DNA]</scope>
    <source>
        <strain evidence="4">ATCC BAA-887 / DSM 12427 / ZAS-2</strain>
    </source>
</reference>
<dbReference type="InterPro" id="IPR002252">
    <property type="entry name" value="Glyco_hydro_36"/>
</dbReference>